<keyword evidence="6" id="KW-1185">Reference proteome</keyword>
<dbReference type="Proteomes" id="UP000830631">
    <property type="component" value="Chromosome"/>
</dbReference>
<dbReference type="GO" id="GO:0016757">
    <property type="term" value="F:glycosyltransferase activity"/>
    <property type="evidence" value="ECO:0007669"/>
    <property type="project" value="UniProtKB-KW"/>
</dbReference>
<evidence type="ECO:0000259" key="4">
    <source>
        <dbReference type="Pfam" id="PF13579"/>
    </source>
</evidence>
<dbReference type="Pfam" id="PF13579">
    <property type="entry name" value="Glyco_trans_4_4"/>
    <property type="match status" value="1"/>
</dbReference>
<dbReference type="PANTHER" id="PTHR45947:SF3">
    <property type="entry name" value="SULFOQUINOVOSYL TRANSFERASE SQD2"/>
    <property type="match status" value="1"/>
</dbReference>
<evidence type="ECO:0000256" key="3">
    <source>
        <dbReference type="ARBA" id="ARBA00022679"/>
    </source>
</evidence>
<evidence type="ECO:0000313" key="6">
    <source>
        <dbReference type="Proteomes" id="UP000830631"/>
    </source>
</evidence>
<dbReference type="RefSeq" id="WP_261811235.1">
    <property type="nucleotide sequence ID" value="NZ_CP078078.1"/>
</dbReference>
<dbReference type="EMBL" id="CP078078">
    <property type="protein sequence ID" value="UPL18142.1"/>
    <property type="molecule type" value="Genomic_DNA"/>
</dbReference>
<dbReference type="Pfam" id="PF13692">
    <property type="entry name" value="Glyco_trans_1_4"/>
    <property type="match status" value="1"/>
</dbReference>
<organism evidence="5 6">
    <name type="scientific">Microbacterium aurugineum</name>
    <dbReference type="NCBI Taxonomy" id="2851642"/>
    <lineage>
        <taxon>Bacteria</taxon>
        <taxon>Bacillati</taxon>
        <taxon>Actinomycetota</taxon>
        <taxon>Actinomycetes</taxon>
        <taxon>Micrococcales</taxon>
        <taxon>Microbacteriaceae</taxon>
        <taxon>Microbacterium</taxon>
    </lineage>
</organism>
<name>A0ABY4IZP6_9MICO</name>
<dbReference type="SUPFAM" id="SSF53756">
    <property type="entry name" value="UDP-Glycosyltransferase/glycogen phosphorylase"/>
    <property type="match status" value="1"/>
</dbReference>
<accession>A0ABY4IZP6</accession>
<keyword evidence="3 5" id="KW-0808">Transferase</keyword>
<protein>
    <recommendedName>
        <fullName evidence="1">D-inositol 3-phosphate glycosyltransferase</fullName>
    </recommendedName>
</protein>
<dbReference type="InterPro" id="IPR028098">
    <property type="entry name" value="Glyco_trans_4-like_N"/>
</dbReference>
<sequence>MDSLIGRRIALVSRIFTPEPGAASLRLRALARRLHDGGANVAVFTSAPPRGTPSAEPSEHYSVSRAPVLRDRAGYVRGYLQYLSFDVPAFFRVLFARRFDALIVEPPPTTGVMMRVAAWARRTPYHFYAADVWSEAAAVAGAPAFVVRVVRSFERFAYVGARSVLAVSESVAERVLAVCETATVTVVGNGFDTEVFRPDGTMIVSERPYLLYAGTASEVHGAIIFIQALPLVLSEVPDARIVFIGQGSERDAISEAAEALAPGAVEFMSRMSAEETAMWIRGARATLASMLPHGYDAFPTKMYASAGCGVPVVYAGDNADQEFFDQPGSGWTADYEPAAVANAMLEALRHERDEQETRQRAEWAEANWSLRAVADRIVDRLNPEAKPHPSRERDATE</sequence>
<evidence type="ECO:0000256" key="1">
    <source>
        <dbReference type="ARBA" id="ARBA00021292"/>
    </source>
</evidence>
<dbReference type="Gene3D" id="3.40.50.2000">
    <property type="entry name" value="Glycogen Phosphorylase B"/>
    <property type="match status" value="2"/>
</dbReference>
<proteinExistence type="predicted"/>
<feature type="domain" description="Glycosyltransferase subfamily 4-like N-terminal" evidence="4">
    <location>
        <begin position="23"/>
        <end position="190"/>
    </location>
</feature>
<gene>
    <name evidence="5" type="ORF">KV397_10445</name>
</gene>
<dbReference type="InterPro" id="IPR050194">
    <property type="entry name" value="Glycosyltransferase_grp1"/>
</dbReference>
<evidence type="ECO:0000256" key="2">
    <source>
        <dbReference type="ARBA" id="ARBA00022676"/>
    </source>
</evidence>
<dbReference type="PANTHER" id="PTHR45947">
    <property type="entry name" value="SULFOQUINOVOSYL TRANSFERASE SQD2"/>
    <property type="match status" value="1"/>
</dbReference>
<reference evidence="5 6" key="1">
    <citation type="submission" date="2021-06" db="EMBL/GenBank/DDBJ databases">
        <title>Genome-based taxonomic framework of Microbacterium strains isolated from marine environment, the description of four new species and reclassification of four preexisting species.</title>
        <authorList>
            <person name="Lee S.D."/>
            <person name="Kim S.-M."/>
            <person name="Byeon Y.-S."/>
            <person name="Yang H.L."/>
            <person name="Kim I.S."/>
        </authorList>
    </citation>
    <scope>NUCLEOTIDE SEQUENCE [LARGE SCALE GENOMIC DNA]</scope>
    <source>
        <strain evidence="5 6">KSW4-10</strain>
    </source>
</reference>
<evidence type="ECO:0000313" key="5">
    <source>
        <dbReference type="EMBL" id="UPL18142.1"/>
    </source>
</evidence>
<keyword evidence="2 5" id="KW-0328">Glycosyltransferase</keyword>